<dbReference type="EMBL" id="CP071446">
    <property type="protein sequence ID" value="QTA38793.1"/>
    <property type="molecule type" value="Genomic_DNA"/>
</dbReference>
<evidence type="ECO:0000256" key="7">
    <source>
        <dbReference type="ARBA" id="ARBA00022759"/>
    </source>
</evidence>
<accession>A0ABX7SBA1</accession>
<dbReference type="Pfam" id="PF18211">
    <property type="entry name" value="Csm1_B"/>
    <property type="match status" value="1"/>
</dbReference>
<dbReference type="PANTHER" id="PTHR36528">
    <property type="entry name" value="CRISPR SYSTEM SINGLE-STRAND-SPECIFIC DEOXYRIBONUCLEASE CAS10/CSM1 (SUBTYPE III-A)"/>
    <property type="match status" value="1"/>
</dbReference>
<comment type="similarity">
    <text evidence="2">Belongs to the CRISPR-associated Cas10/Csm1 family.</text>
</comment>
<dbReference type="InterPro" id="IPR052117">
    <property type="entry name" value="Cas10/Csm1_subtype-III-A"/>
</dbReference>
<dbReference type="InterPro" id="IPR013408">
    <property type="entry name" value="Cas10/Csm1"/>
</dbReference>
<keyword evidence="10" id="KW-0067">ATP-binding</keyword>
<evidence type="ECO:0000256" key="4">
    <source>
        <dbReference type="ARBA" id="ARBA00022679"/>
    </source>
</evidence>
<evidence type="ECO:0000256" key="10">
    <source>
        <dbReference type="ARBA" id="ARBA00022840"/>
    </source>
</evidence>
<dbReference type="InterPro" id="IPR054767">
    <property type="entry name" value="Cas10-Cmr2_palm2"/>
</dbReference>
<dbReference type="Proteomes" id="UP000671862">
    <property type="component" value="Chromosome"/>
</dbReference>
<evidence type="ECO:0000256" key="5">
    <source>
        <dbReference type="ARBA" id="ARBA00022722"/>
    </source>
</evidence>
<evidence type="ECO:0000256" key="11">
    <source>
        <dbReference type="ARBA" id="ARBA00023118"/>
    </source>
</evidence>
<evidence type="ECO:0000256" key="3">
    <source>
        <dbReference type="ARBA" id="ARBA00014333"/>
    </source>
</evidence>
<dbReference type="Pfam" id="PF01966">
    <property type="entry name" value="HD"/>
    <property type="match status" value="1"/>
</dbReference>
<evidence type="ECO:0000256" key="6">
    <source>
        <dbReference type="ARBA" id="ARBA00022741"/>
    </source>
</evidence>
<keyword evidence="15" id="KW-1185">Reference proteome</keyword>
<dbReference type="InterPro" id="IPR006674">
    <property type="entry name" value="HD_domain"/>
</dbReference>
<gene>
    <name evidence="14" type="primary">cas10</name>
    <name evidence="14" type="ORF">JYK00_04605</name>
</gene>
<name>A0ABX7SBA1_9BACT</name>
<evidence type="ECO:0000256" key="12">
    <source>
        <dbReference type="ARBA" id="ARBA00032922"/>
    </source>
</evidence>
<evidence type="ECO:0000256" key="1">
    <source>
        <dbReference type="ARBA" id="ARBA00001968"/>
    </source>
</evidence>
<feature type="domain" description="GGDEF" evidence="13">
    <location>
        <begin position="507"/>
        <end position="645"/>
    </location>
</feature>
<evidence type="ECO:0000313" key="15">
    <source>
        <dbReference type="Proteomes" id="UP000671862"/>
    </source>
</evidence>
<dbReference type="PANTHER" id="PTHR36528:SF1">
    <property type="entry name" value="CRISPR SYSTEM SINGLE-STRAND-SPECIFIC DEOXYRIBONUCLEASE CAS10_CSM1 (SUBTYPE III-A)"/>
    <property type="match status" value="1"/>
</dbReference>
<keyword evidence="4" id="KW-0808">Transferase</keyword>
<dbReference type="NCBIfam" id="TIGR02578">
    <property type="entry name" value="cas_TM1811_Csm1"/>
    <property type="match status" value="1"/>
</dbReference>
<proteinExistence type="inferred from homology"/>
<keyword evidence="11" id="KW-0051">Antiviral defense</keyword>
<protein>
    <recommendedName>
        <fullName evidence="3">CRISPR system single-strand-specific deoxyribonuclease Cas10/Csm1 (subtype III-A)</fullName>
    </recommendedName>
    <alternativeName>
        <fullName evidence="12">Cyclic oligoadenylate synthase</fullName>
    </alternativeName>
</protein>
<evidence type="ECO:0000256" key="2">
    <source>
        <dbReference type="ARBA" id="ARBA00005700"/>
    </source>
</evidence>
<keyword evidence="8" id="KW-0378">Hydrolase</keyword>
<dbReference type="InterPro" id="IPR043128">
    <property type="entry name" value="Rev_trsase/Diguanyl_cyclase"/>
</dbReference>
<reference evidence="14 15" key="1">
    <citation type="submission" date="2021-03" db="EMBL/GenBank/DDBJ databases">
        <title>Thermosipho ferrireducens sp.nov., an anaerobic thermophilic iron-reducing bacterium isolated from a deep-sea hydrothermal sulfide deposits.</title>
        <authorList>
            <person name="Zeng X."/>
            <person name="Chen Y."/>
            <person name="Shao Z."/>
        </authorList>
    </citation>
    <scope>NUCLEOTIDE SEQUENCE [LARGE SCALE GENOMIC DNA]</scope>
    <source>
        <strain evidence="14 15">JL129W03</strain>
    </source>
</reference>
<keyword evidence="6" id="KW-0547">Nucleotide-binding</keyword>
<dbReference type="Gene3D" id="1.10.3210.10">
    <property type="entry name" value="Hypothetical protein af1432"/>
    <property type="match status" value="1"/>
</dbReference>
<dbReference type="InterPro" id="IPR000160">
    <property type="entry name" value="GGDEF_dom"/>
</dbReference>
<keyword evidence="7" id="KW-0255">Endonuclease</keyword>
<organism evidence="14 15">
    <name type="scientific">Thermosipho ferrireducens</name>
    <dbReference type="NCBI Taxonomy" id="2571116"/>
    <lineage>
        <taxon>Bacteria</taxon>
        <taxon>Thermotogati</taxon>
        <taxon>Thermotogota</taxon>
        <taxon>Thermotogae</taxon>
        <taxon>Thermotogales</taxon>
        <taxon>Fervidobacteriaceae</taxon>
        <taxon>Thermosipho</taxon>
    </lineage>
</organism>
<evidence type="ECO:0000259" key="13">
    <source>
        <dbReference type="PROSITE" id="PS50887"/>
    </source>
</evidence>
<evidence type="ECO:0000313" key="14">
    <source>
        <dbReference type="EMBL" id="QTA38793.1"/>
    </source>
</evidence>
<keyword evidence="9" id="KW-0269">Exonuclease</keyword>
<dbReference type="InterPro" id="IPR041062">
    <property type="entry name" value="Csm1_B"/>
</dbReference>
<comment type="cofactor">
    <cofactor evidence="1">
        <name>a divalent metal cation</name>
        <dbReference type="ChEBI" id="CHEBI:60240"/>
    </cofactor>
</comment>
<dbReference type="Pfam" id="PF22335">
    <property type="entry name" value="Cas10-Cmr2_palm2"/>
    <property type="match status" value="1"/>
</dbReference>
<evidence type="ECO:0000256" key="8">
    <source>
        <dbReference type="ARBA" id="ARBA00022801"/>
    </source>
</evidence>
<dbReference type="SUPFAM" id="SSF109604">
    <property type="entry name" value="HD-domain/PDEase-like"/>
    <property type="match status" value="1"/>
</dbReference>
<dbReference type="Gene3D" id="3.30.70.270">
    <property type="match status" value="1"/>
</dbReference>
<dbReference type="PROSITE" id="PS50887">
    <property type="entry name" value="GGDEF"/>
    <property type="match status" value="1"/>
</dbReference>
<evidence type="ECO:0000256" key="9">
    <source>
        <dbReference type="ARBA" id="ARBA00022839"/>
    </source>
</evidence>
<sequence length="759" mass="88637">MGILSTETIFLAGIFHDIGKFYQRTKNSKIKKEILKEYEYFIKQDNAFSPRHQEWGAYFYKNSNLPFKDEVEAAILNHHKPNNILSRLIRIADRVSSSEREDIENEEKIKNMVSILSEVKLKRNSSNPKYKKITKLSKFTDLIENEEENVENSYRKLWEEFSQLIVNEDDFERMYYILKEYTSNIPSAFYYSKPDISLFSHLTTTAAIAVGLFKQFEEDLKNNNEKPLDLLEQYLVNDLNDEKVLGFVKGDISGIQNFIYNISQEGAVKKLRGRSFYVSYLMEIIARYIVEKEGLTISNILFNGGGHFYLIVPAKTINNLRKYQEYIDRVMYEAHGLELSVHLGGVKLGLNELTGEIFQKVSEELEKRKNRNYDTIIEKIFNEKFKKLNEFSCPYCRRDTNEAGICSFCESFAELGQELSKSKYLRFKTFNSKIEQIDSYRKVFNKFGYDIEFPKNASKDAYLIEKVGEINLKTAKYYLKTANYVCKLENNNVSDLETIASSSKGLKRWGVLRGDVDNLGTIFHKGLGEKAPISKIATLSSELEEFFGKFLEDIVSQKYKHSSVIYSGGDDFFILGPWSELIPLAEDLNMSFKRYCGKNPDLSISMAIDIAPAKKFPVYRVASSAGDYLDKAKEYKRKDLEKSALYFLGDVIGWEEFEEYKNMKEMLFDIVTDKKVTKSILFVLRKMYEDSKKSKDIFKVWRLFYYLTRLKERYKNAKESIDNLIHSNTFLRNGNRLYEKLGSVTLWVEYETKEGYYEW</sequence>
<keyword evidence="5" id="KW-0540">Nuclease</keyword>